<feature type="region of interest" description="Disordered" evidence="1">
    <location>
        <begin position="237"/>
        <end position="334"/>
    </location>
</feature>
<feature type="compositionally biased region" description="Low complexity" evidence="1">
    <location>
        <begin position="238"/>
        <end position="255"/>
    </location>
</feature>
<feature type="compositionally biased region" description="Low complexity" evidence="1">
    <location>
        <begin position="461"/>
        <end position="509"/>
    </location>
</feature>
<feature type="region of interest" description="Disordered" evidence="1">
    <location>
        <begin position="94"/>
        <end position="193"/>
    </location>
</feature>
<name>A0ABR1YSS4_9PEZI</name>
<dbReference type="PANTHER" id="PTHR39610">
    <property type="entry name" value="BZIP DOMAIN-CONTAINING PROTEIN-RELATED"/>
    <property type="match status" value="1"/>
</dbReference>
<gene>
    <name evidence="2" type="ORF">HDK90DRAFT_211423</name>
</gene>
<feature type="compositionally biased region" description="Low complexity" evidence="1">
    <location>
        <begin position="312"/>
        <end position="324"/>
    </location>
</feature>
<sequence>MCHVWQRRHKAASQSLAGPWAAGGSQLSGHFRSPRNHTIQSNLLIFHTSPLPHLPSATRLAIPPFLLDSSKGAAYATAMAPDLNSITTAGAASATSGHQQAQNTHLATSQQQPTSRSSTSRNTSNRSSPNHSRRTSQLSSMNPPPLPLGHSNSTAQQHQNQQTYAPFPPLSPHMSAAGPAPNGRARAGSSAGAEMEAGVPMRHPRPLTAAELHHELELEQEAVVNRLTRELSALRAHSASVASTTSVSSMSTSTSLQGSLPHLHPPVSAGTPFPLFEATGDPLSTGAAHHAGALTGPTHPSGTASRHRDRSSSSVSRSGGVTTSAPTLSHSVGGGAGAAPGVGLGVYGHGGQHRYSISSPGGGSSTSNSNNANATAPTTGSSSGALDGSASSSSYAGGVALARSPSLGVQGGGGAGAGHVSRFEETALHRQELEEAKRENELLRKRIRELEAELRGRRRASSAAAGAASANGTAAAGEGTSAAQATSPRQPEADAAAAAAAAAASADGS</sequence>
<feature type="region of interest" description="Disordered" evidence="1">
    <location>
        <begin position="454"/>
        <end position="509"/>
    </location>
</feature>
<dbReference type="EMBL" id="JBBWRZ010000004">
    <property type="protein sequence ID" value="KAK8238035.1"/>
    <property type="molecule type" value="Genomic_DNA"/>
</dbReference>
<feature type="compositionally biased region" description="Low complexity" evidence="1">
    <location>
        <begin position="365"/>
        <end position="396"/>
    </location>
</feature>
<feature type="region of interest" description="Disordered" evidence="1">
    <location>
        <begin position="353"/>
        <end position="396"/>
    </location>
</feature>
<protein>
    <submittedName>
        <fullName evidence="2">Uncharacterized protein</fullName>
    </submittedName>
</protein>
<feature type="compositionally biased region" description="Low complexity" evidence="1">
    <location>
        <begin position="285"/>
        <end position="299"/>
    </location>
</feature>
<feature type="compositionally biased region" description="Polar residues" evidence="1">
    <location>
        <begin position="150"/>
        <end position="164"/>
    </location>
</feature>
<accession>A0ABR1YSS4</accession>
<proteinExistence type="predicted"/>
<organism evidence="2 3">
    <name type="scientific">Phyllosticta capitalensis</name>
    <dbReference type="NCBI Taxonomy" id="121624"/>
    <lineage>
        <taxon>Eukaryota</taxon>
        <taxon>Fungi</taxon>
        <taxon>Dikarya</taxon>
        <taxon>Ascomycota</taxon>
        <taxon>Pezizomycotina</taxon>
        <taxon>Dothideomycetes</taxon>
        <taxon>Dothideomycetes incertae sedis</taxon>
        <taxon>Botryosphaeriales</taxon>
        <taxon>Phyllostictaceae</taxon>
        <taxon>Phyllosticta</taxon>
    </lineage>
</organism>
<keyword evidence="3" id="KW-1185">Reference proteome</keyword>
<comment type="caution">
    <text evidence="2">The sequence shown here is derived from an EMBL/GenBank/DDBJ whole genome shotgun (WGS) entry which is preliminary data.</text>
</comment>
<feature type="region of interest" description="Disordered" evidence="1">
    <location>
        <begin position="13"/>
        <end position="34"/>
    </location>
</feature>
<evidence type="ECO:0000313" key="2">
    <source>
        <dbReference type="EMBL" id="KAK8238035.1"/>
    </source>
</evidence>
<dbReference type="PANTHER" id="PTHR39610:SF1">
    <property type="match status" value="1"/>
</dbReference>
<feature type="compositionally biased region" description="Low complexity" evidence="1">
    <location>
        <begin position="94"/>
        <end position="130"/>
    </location>
</feature>
<evidence type="ECO:0000313" key="3">
    <source>
        <dbReference type="Proteomes" id="UP001492380"/>
    </source>
</evidence>
<feature type="compositionally biased region" description="Low complexity" evidence="1">
    <location>
        <begin position="176"/>
        <end position="193"/>
    </location>
</feature>
<evidence type="ECO:0000256" key="1">
    <source>
        <dbReference type="SAM" id="MobiDB-lite"/>
    </source>
</evidence>
<dbReference type="Proteomes" id="UP001492380">
    <property type="component" value="Unassembled WGS sequence"/>
</dbReference>
<reference evidence="2 3" key="1">
    <citation type="submission" date="2024-04" db="EMBL/GenBank/DDBJ databases">
        <title>Phyllosticta paracitricarpa is synonymous to the EU quarantine fungus P. citricarpa based on phylogenomic analyses.</title>
        <authorList>
            <consortium name="Lawrence Berkeley National Laboratory"/>
            <person name="Van Ingen-Buijs V.A."/>
            <person name="Van Westerhoven A.C."/>
            <person name="Haridas S."/>
            <person name="Skiadas P."/>
            <person name="Martin F."/>
            <person name="Groenewald J.Z."/>
            <person name="Crous P.W."/>
            <person name="Seidl M.F."/>
        </authorList>
    </citation>
    <scope>NUCLEOTIDE SEQUENCE [LARGE SCALE GENOMIC DNA]</scope>
    <source>
        <strain evidence="2 3">CBS 123374</strain>
    </source>
</reference>